<dbReference type="GO" id="GO:0005658">
    <property type="term" value="C:alpha DNA polymerase:primase complex"/>
    <property type="evidence" value="ECO:0007669"/>
    <property type="project" value="TreeGrafter"/>
</dbReference>
<feature type="compositionally biased region" description="Basic residues" evidence="1">
    <location>
        <begin position="1"/>
        <end position="14"/>
    </location>
</feature>
<dbReference type="GO" id="GO:0003682">
    <property type="term" value="F:chromatin binding"/>
    <property type="evidence" value="ECO:0007669"/>
    <property type="project" value="TreeGrafter"/>
</dbReference>
<dbReference type="PANTHER" id="PTHR45861">
    <property type="entry name" value="DNA POLYMERASE ALPHA CATALYTIC SUBUNIT"/>
    <property type="match status" value="1"/>
</dbReference>
<reference evidence="3 4" key="1">
    <citation type="journal article" date="2023" name="Mol. Biol. Evol.">
        <title>Genomics of Secondarily Temperate Adaptation in the Only Non-Antarctic Icefish.</title>
        <authorList>
            <person name="Rivera-Colon A.G."/>
            <person name="Rayamajhi N."/>
            <person name="Minhas B.F."/>
            <person name="Madrigal G."/>
            <person name="Bilyk K.T."/>
            <person name="Yoon V."/>
            <person name="Hune M."/>
            <person name="Gregory S."/>
            <person name="Cheng C.H.C."/>
            <person name="Catchen J.M."/>
        </authorList>
    </citation>
    <scope>NUCLEOTIDE SEQUENCE [LARGE SCALE GENOMIC DNA]</scope>
    <source>
        <tissue evidence="3">White muscle</tissue>
    </source>
</reference>
<keyword evidence="4" id="KW-1185">Reference proteome</keyword>
<proteinExistence type="predicted"/>
<dbReference type="GO" id="GO:1902975">
    <property type="term" value="P:mitotic DNA replication initiation"/>
    <property type="evidence" value="ECO:0007669"/>
    <property type="project" value="TreeGrafter"/>
</dbReference>
<dbReference type="Proteomes" id="UP001331515">
    <property type="component" value="Unassembled WGS sequence"/>
</dbReference>
<organism evidence="3 4">
    <name type="scientific">Champsocephalus gunnari</name>
    <name type="common">Mackerel icefish</name>
    <dbReference type="NCBI Taxonomy" id="52237"/>
    <lineage>
        <taxon>Eukaryota</taxon>
        <taxon>Metazoa</taxon>
        <taxon>Chordata</taxon>
        <taxon>Craniata</taxon>
        <taxon>Vertebrata</taxon>
        <taxon>Euteleostomi</taxon>
        <taxon>Actinopterygii</taxon>
        <taxon>Neopterygii</taxon>
        <taxon>Teleostei</taxon>
        <taxon>Neoteleostei</taxon>
        <taxon>Acanthomorphata</taxon>
        <taxon>Eupercaria</taxon>
        <taxon>Perciformes</taxon>
        <taxon>Notothenioidei</taxon>
        <taxon>Channichthyidae</taxon>
        <taxon>Champsocephalus</taxon>
    </lineage>
</organism>
<evidence type="ECO:0000259" key="2">
    <source>
        <dbReference type="Pfam" id="PF12254"/>
    </source>
</evidence>
<evidence type="ECO:0000256" key="1">
    <source>
        <dbReference type="SAM" id="MobiDB-lite"/>
    </source>
</evidence>
<dbReference type="Pfam" id="PF12254">
    <property type="entry name" value="DNA_pol_alpha_N"/>
    <property type="match status" value="1"/>
</dbReference>
<dbReference type="PANTHER" id="PTHR45861:SF1">
    <property type="entry name" value="DNA POLYMERASE ALPHA CATALYTIC SUBUNIT"/>
    <property type="match status" value="1"/>
</dbReference>
<evidence type="ECO:0000313" key="4">
    <source>
        <dbReference type="Proteomes" id="UP001331515"/>
    </source>
</evidence>
<dbReference type="GO" id="GO:0006272">
    <property type="term" value="P:leading strand elongation"/>
    <property type="evidence" value="ECO:0007669"/>
    <property type="project" value="TreeGrafter"/>
</dbReference>
<name>A0AAN8EKB0_CHAGU</name>
<dbReference type="EMBL" id="JAURVH010000615">
    <property type="protein sequence ID" value="KAK5936135.1"/>
    <property type="molecule type" value="Genomic_DNA"/>
</dbReference>
<sequence length="106" mass="12253">MSRSRREKKEKTGRKSALEQLKKAKRGEKIKYEVEKFSSVYEEVDEQQYSEMVRGRQEDDWIIDDDGTGYVEDGREIFDDDLDDDVVENNKAGGGAALRNSRVRAC</sequence>
<dbReference type="GO" id="GO:0003688">
    <property type="term" value="F:DNA replication origin binding"/>
    <property type="evidence" value="ECO:0007669"/>
    <property type="project" value="TreeGrafter"/>
</dbReference>
<dbReference type="AlphaFoldDB" id="A0AAN8EKB0"/>
<comment type="caution">
    <text evidence="3">The sequence shown here is derived from an EMBL/GenBank/DDBJ whole genome shotgun (WGS) entry which is preliminary data.</text>
</comment>
<protein>
    <recommendedName>
        <fullName evidence="2">DNA polymerase alpha catalytic subunit N-terminal domain-containing protein</fullName>
    </recommendedName>
</protein>
<gene>
    <name evidence="3" type="ORF">CgunFtcFv8_027862</name>
</gene>
<dbReference type="InterPro" id="IPR024647">
    <property type="entry name" value="DNA_pol_a_cat_su_N"/>
</dbReference>
<dbReference type="GO" id="GO:0006273">
    <property type="term" value="P:lagging strand elongation"/>
    <property type="evidence" value="ECO:0007669"/>
    <property type="project" value="TreeGrafter"/>
</dbReference>
<feature type="region of interest" description="Disordered" evidence="1">
    <location>
        <begin position="1"/>
        <end position="20"/>
    </location>
</feature>
<evidence type="ECO:0000313" key="3">
    <source>
        <dbReference type="EMBL" id="KAK5936135.1"/>
    </source>
</evidence>
<accession>A0AAN8EKB0</accession>
<feature type="domain" description="DNA polymerase alpha catalytic subunit N-terminal" evidence="2">
    <location>
        <begin position="18"/>
        <end position="79"/>
    </location>
</feature>
<dbReference type="GO" id="GO:0003887">
    <property type="term" value="F:DNA-directed DNA polymerase activity"/>
    <property type="evidence" value="ECO:0007669"/>
    <property type="project" value="TreeGrafter"/>
</dbReference>
<dbReference type="GO" id="GO:0003697">
    <property type="term" value="F:single-stranded DNA binding"/>
    <property type="evidence" value="ECO:0007669"/>
    <property type="project" value="TreeGrafter"/>
</dbReference>